<keyword evidence="2" id="KW-1133">Transmembrane helix</keyword>
<keyword evidence="2" id="KW-0812">Transmembrane</keyword>
<keyword evidence="2" id="KW-0472">Membrane</keyword>
<accession>A0A7S3HXE7</accession>
<name>A0A7S3HXE7_9SPIT</name>
<dbReference type="EMBL" id="HBIE01009490">
    <property type="protein sequence ID" value="CAE0308033.1"/>
    <property type="molecule type" value="Transcribed_RNA"/>
</dbReference>
<sequence>MNFMAATGFLNTVFSVYMWFKWLGNSLDDSTSFWFSWFFAVLTNGLLWIPLFVTWPAVFTAGSTTVNLMAFLSRLTLLGSYFFYWANLGFMYYTFYSDPAGSGSKFVTTSDATPYFAGYAGLSLFDSMMSFLFVGSIQEYADRRNKADALEEARQEAIKNAESGRGSGGSSPSGDNSSDEPVDNDDNIVVFKDEDDLYGFFAL</sequence>
<dbReference type="AlphaFoldDB" id="A0A7S3HXE7"/>
<organism evidence="3">
    <name type="scientific">Favella ehrenbergii</name>
    <dbReference type="NCBI Taxonomy" id="182087"/>
    <lineage>
        <taxon>Eukaryota</taxon>
        <taxon>Sar</taxon>
        <taxon>Alveolata</taxon>
        <taxon>Ciliophora</taxon>
        <taxon>Intramacronucleata</taxon>
        <taxon>Spirotrichea</taxon>
        <taxon>Choreotrichia</taxon>
        <taxon>Tintinnida</taxon>
        <taxon>Xystonellidae</taxon>
        <taxon>Favella</taxon>
    </lineage>
</organism>
<gene>
    <name evidence="3" type="ORF">FEHR0123_LOCUS2940</name>
</gene>
<protein>
    <submittedName>
        <fullName evidence="3">Uncharacterized protein</fullName>
    </submittedName>
</protein>
<proteinExistence type="predicted"/>
<feature type="transmembrane region" description="Helical" evidence="2">
    <location>
        <begin position="71"/>
        <end position="95"/>
    </location>
</feature>
<reference evidence="3" key="1">
    <citation type="submission" date="2021-01" db="EMBL/GenBank/DDBJ databases">
        <authorList>
            <person name="Corre E."/>
            <person name="Pelletier E."/>
            <person name="Niang G."/>
            <person name="Scheremetjew M."/>
            <person name="Finn R."/>
            <person name="Kale V."/>
            <person name="Holt S."/>
            <person name="Cochrane G."/>
            <person name="Meng A."/>
            <person name="Brown T."/>
            <person name="Cohen L."/>
        </authorList>
    </citation>
    <scope>NUCLEOTIDE SEQUENCE</scope>
    <source>
        <strain evidence="3">Fehren 1</strain>
    </source>
</reference>
<feature type="transmembrane region" description="Helical" evidence="2">
    <location>
        <begin position="34"/>
        <end position="59"/>
    </location>
</feature>
<evidence type="ECO:0000313" key="3">
    <source>
        <dbReference type="EMBL" id="CAE0308033.1"/>
    </source>
</evidence>
<evidence type="ECO:0000256" key="1">
    <source>
        <dbReference type="SAM" id="MobiDB-lite"/>
    </source>
</evidence>
<feature type="compositionally biased region" description="Acidic residues" evidence="1">
    <location>
        <begin position="177"/>
        <end position="186"/>
    </location>
</feature>
<feature type="transmembrane region" description="Helical" evidence="2">
    <location>
        <begin position="115"/>
        <end position="137"/>
    </location>
</feature>
<evidence type="ECO:0000256" key="2">
    <source>
        <dbReference type="SAM" id="Phobius"/>
    </source>
</evidence>
<feature type="region of interest" description="Disordered" evidence="1">
    <location>
        <begin position="159"/>
        <end position="189"/>
    </location>
</feature>